<dbReference type="Proteomes" id="UP000249819">
    <property type="component" value="Unassembled WGS sequence"/>
</dbReference>
<evidence type="ECO:0000313" key="3">
    <source>
        <dbReference type="Proteomes" id="UP000249819"/>
    </source>
</evidence>
<accession>A0A327VRK5</accession>
<feature type="domain" description="Toxin SymE-like" evidence="1">
    <location>
        <begin position="6"/>
        <end position="57"/>
    </location>
</feature>
<dbReference type="EMBL" id="QLMA01000008">
    <property type="protein sequence ID" value="RAJ76680.1"/>
    <property type="molecule type" value="Genomic_DNA"/>
</dbReference>
<proteinExistence type="predicted"/>
<evidence type="ECO:0000259" key="1">
    <source>
        <dbReference type="Pfam" id="PF08845"/>
    </source>
</evidence>
<dbReference type="GO" id="GO:0016070">
    <property type="term" value="P:RNA metabolic process"/>
    <property type="evidence" value="ECO:0007669"/>
    <property type="project" value="InterPro"/>
</dbReference>
<dbReference type="RefSeq" id="WP_111594395.1">
    <property type="nucleotide sequence ID" value="NZ_QLMA01000008.1"/>
</dbReference>
<dbReference type="GO" id="GO:0016788">
    <property type="term" value="F:hydrolase activity, acting on ester bonds"/>
    <property type="evidence" value="ECO:0007669"/>
    <property type="project" value="InterPro"/>
</dbReference>
<sequence>MEYKNRFGKVHYKSVPRDTYYKSVPWLNLSGVWLEKVGFDIGDNYQIEVKNNSLVITIVQKAPKPEPFK</sequence>
<protein>
    <submittedName>
        <fullName evidence="2">Toxic protein SymE</fullName>
    </submittedName>
</protein>
<dbReference type="AlphaFoldDB" id="A0A327VRK5"/>
<gene>
    <name evidence="2" type="ORF">CLV59_108200</name>
</gene>
<dbReference type="OrthoDB" id="675523at2"/>
<name>A0A327VRK5_9BACT</name>
<dbReference type="GO" id="GO:0003723">
    <property type="term" value="F:RNA binding"/>
    <property type="evidence" value="ECO:0007669"/>
    <property type="project" value="InterPro"/>
</dbReference>
<dbReference type="Pfam" id="PF08845">
    <property type="entry name" value="SymE_toxin"/>
    <property type="match status" value="1"/>
</dbReference>
<comment type="caution">
    <text evidence="2">The sequence shown here is derived from an EMBL/GenBank/DDBJ whole genome shotgun (WGS) entry which is preliminary data.</text>
</comment>
<dbReference type="InterPro" id="IPR014944">
    <property type="entry name" value="Toxin_SymE-like"/>
</dbReference>
<dbReference type="GO" id="GO:0005737">
    <property type="term" value="C:cytoplasm"/>
    <property type="evidence" value="ECO:0007669"/>
    <property type="project" value="InterPro"/>
</dbReference>
<organism evidence="2 3">
    <name type="scientific">Chitinophaga dinghuensis</name>
    <dbReference type="NCBI Taxonomy" id="1539050"/>
    <lineage>
        <taxon>Bacteria</taxon>
        <taxon>Pseudomonadati</taxon>
        <taxon>Bacteroidota</taxon>
        <taxon>Chitinophagia</taxon>
        <taxon>Chitinophagales</taxon>
        <taxon>Chitinophagaceae</taxon>
        <taxon>Chitinophaga</taxon>
    </lineage>
</organism>
<keyword evidence="3" id="KW-1185">Reference proteome</keyword>
<reference evidence="2 3" key="1">
    <citation type="submission" date="2018-06" db="EMBL/GenBank/DDBJ databases">
        <title>Genomic Encyclopedia of Archaeal and Bacterial Type Strains, Phase II (KMG-II): from individual species to whole genera.</title>
        <authorList>
            <person name="Goeker M."/>
        </authorList>
    </citation>
    <scope>NUCLEOTIDE SEQUENCE [LARGE SCALE GENOMIC DNA]</scope>
    <source>
        <strain evidence="2 3">DSM 29821</strain>
    </source>
</reference>
<evidence type="ECO:0000313" key="2">
    <source>
        <dbReference type="EMBL" id="RAJ76680.1"/>
    </source>
</evidence>